<reference evidence="2 3" key="1">
    <citation type="journal article" date="2010" name="Science">
        <title>Pathogenicity determinants in smut fungi revealed by genome comparison.</title>
        <authorList>
            <person name="Schirawski J."/>
            <person name="Mannhaupt G."/>
            <person name="Muench K."/>
            <person name="Brefort T."/>
            <person name="Schipper K."/>
            <person name="Doehlemann G."/>
            <person name="Di Stasio M."/>
            <person name="Roessel N."/>
            <person name="Mendoza-Mendoza A."/>
            <person name="Pester D."/>
            <person name="Mueller O."/>
            <person name="Winterberg B."/>
            <person name="Meyer E."/>
            <person name="Ghareeb H."/>
            <person name="Wollenberg T."/>
            <person name="Muensterkoetter M."/>
            <person name="Wong P."/>
            <person name="Walter M."/>
            <person name="Stukenbrock E."/>
            <person name="Gueldener U."/>
            <person name="Kahmann R."/>
        </authorList>
    </citation>
    <scope>NUCLEOTIDE SEQUENCE [LARGE SCALE GENOMIC DNA]</scope>
    <source>
        <strain evidence="3">SRZ2</strain>
    </source>
</reference>
<sequence>MDGLPPPQPPPPSAGIAPPTPTPITSVPQMQQAFSSLAQMYEALAGPLSAEQRLLRMEASVQNINNELTRLQSSLTTTQDIVSSTQRDLAACRGHIRELQSAVNQHAQHINSHDSFASVVKQENAKIMQHLNGVSHGIAQFEARVANAHVQLNERVTHDIGQQAAKMDNFQNRIVAPLFSAIQQVLVGNSSSSRLPSPHRIEPAPEEDKAQTPEQQAEEGNTDTVAVASDHEPAASAAADAAAAPSKVPAVEMTRSDSQDSNAPLADAHVVRSRDTPAPPSFRDRAESDSGARNVQVPAAQAHQPNAPLPNEAAHPASLASPSPAARPSSEHRAAALAFIPRSDTRVASAPVRILPRPSPTSPDSTSTQDAVARSTPGTSRASSLSFPVQTPMDPSSSASANAAMPTNESPPMKRKRTPSVEFVRETVATTLANKVRRKDAGQLAAARPVDGQHGHEATATRRAPKPSLTPAPFPVGSPRPFGHVAPQSAGASAANHAATGSPAIGTLHTEHGASVPPTPSLPLQTQVRQVTAERATPQSGSDQLPSNRPSAPSVLSPVELRQVPQINVPASLAPFHGSPVPLSRPVEASSAQVAPSAHSMGATEPVGQPQVLQNQPLQPSNVPNVAPAPSDRAAAPPAKTAIAIPTTHVQAVATPAPSAAAPLATPREPVVVTQPPQRPIRVKSEPEPTETGRSAEHSSQPVASVDTASTSISQVNSDRNARQNVGNTGEPVVAVNEQLGTSAQPVAARHEQHAASRMTERHQSLRTEDVTMTEQPTDPRSRGAAPSMDAARSNVSRETTVSISEPSRSDPTQHASGRMVASLPDKPLPESRRASLPERPAQLESAPGTADRAATQTRLQWLESLQVEPCDVKDDRFFYIWAWLGRAQDWTGNPNETTPVVIAPNRAITDSLVAESLAEDLIQRGYARTIIQGTTAWLELDLSWRFNTGRQHVRPGGTNRFHATQCQFIIVPRRYMRDGITLGQRELSRLKLVLVSKSVKRAYVGVRGRIETGIHANLFPKTDRDVFPGRPFHQLCKLAEIASSRRGDPRFRAQRPDEDRRHARDQAHTWQPDACARRVRAPRTPPLADRLTGTIDELSATYPPAREASQESTGTSWHPPDEDAGWPHRRVSRTDTSSPSGALSQQADAATAHATRAQHASASGAVAVFDTGSPLSELCASDDEGQDELNELVDE</sequence>
<feature type="compositionally biased region" description="Basic and acidic residues" evidence="1">
    <location>
        <begin position="828"/>
        <end position="837"/>
    </location>
</feature>
<feature type="region of interest" description="Disordered" evidence="1">
    <location>
        <begin position="349"/>
        <end position="420"/>
    </location>
</feature>
<feature type="region of interest" description="Disordered" evidence="1">
    <location>
        <begin position="743"/>
        <end position="853"/>
    </location>
</feature>
<feature type="compositionally biased region" description="Acidic residues" evidence="1">
    <location>
        <begin position="1181"/>
        <end position="1196"/>
    </location>
</feature>
<feature type="region of interest" description="Disordered" evidence="1">
    <location>
        <begin position="583"/>
        <end position="638"/>
    </location>
</feature>
<feature type="region of interest" description="Disordered" evidence="1">
    <location>
        <begin position="1"/>
        <end position="24"/>
    </location>
</feature>
<feature type="compositionally biased region" description="Polar residues" evidence="1">
    <location>
        <begin position="698"/>
        <end position="727"/>
    </location>
</feature>
<feature type="compositionally biased region" description="Basic and acidic residues" evidence="1">
    <location>
        <begin position="451"/>
        <end position="460"/>
    </location>
</feature>
<feature type="region of interest" description="Disordered" evidence="1">
    <location>
        <begin position="190"/>
        <end position="332"/>
    </location>
</feature>
<feature type="compositionally biased region" description="Polar residues" evidence="1">
    <location>
        <begin position="376"/>
        <end position="395"/>
    </location>
</feature>
<protein>
    <submittedName>
        <fullName evidence="2">Uncharacterized protein</fullName>
    </submittedName>
</protein>
<feature type="compositionally biased region" description="Low complexity" evidence="1">
    <location>
        <begin position="234"/>
        <end position="251"/>
    </location>
</feature>
<accession>E6ZME6</accession>
<feature type="region of interest" description="Disordered" evidence="1">
    <location>
        <begin position="1047"/>
        <end position="1163"/>
    </location>
</feature>
<name>E6ZME6_SPORE</name>
<feature type="compositionally biased region" description="Polar residues" evidence="1">
    <location>
        <begin position="794"/>
        <end position="816"/>
    </location>
</feature>
<feature type="region of interest" description="Disordered" evidence="1">
    <location>
        <begin position="440"/>
        <end position="555"/>
    </location>
</feature>
<feature type="compositionally biased region" description="Pro residues" evidence="1">
    <location>
        <begin position="468"/>
        <end position="478"/>
    </location>
</feature>
<feature type="compositionally biased region" description="Basic and acidic residues" evidence="1">
    <location>
        <begin position="1047"/>
        <end position="1068"/>
    </location>
</feature>
<gene>
    <name evidence="2" type="ORF">sr14693</name>
</gene>
<dbReference type="eggNOG" id="ENOG502RDXP">
    <property type="taxonomic scope" value="Eukaryota"/>
</dbReference>
<organism evidence="2 3">
    <name type="scientific">Sporisorium reilianum (strain SRZ2)</name>
    <name type="common">Maize head smut fungus</name>
    <dbReference type="NCBI Taxonomy" id="999809"/>
    <lineage>
        <taxon>Eukaryota</taxon>
        <taxon>Fungi</taxon>
        <taxon>Dikarya</taxon>
        <taxon>Basidiomycota</taxon>
        <taxon>Ustilaginomycotina</taxon>
        <taxon>Ustilaginomycetes</taxon>
        <taxon>Ustilaginales</taxon>
        <taxon>Ustilaginaceae</taxon>
        <taxon>Sporisorium</taxon>
    </lineage>
</organism>
<feature type="compositionally biased region" description="Low complexity" evidence="1">
    <location>
        <begin position="1143"/>
        <end position="1163"/>
    </location>
</feature>
<feature type="compositionally biased region" description="Low complexity" evidence="1">
    <location>
        <begin position="486"/>
        <end position="504"/>
    </location>
</feature>
<proteinExistence type="predicted"/>
<dbReference type="AlphaFoldDB" id="E6ZME6"/>
<evidence type="ECO:0000256" key="1">
    <source>
        <dbReference type="SAM" id="MobiDB-lite"/>
    </source>
</evidence>
<feature type="compositionally biased region" description="Low complexity" evidence="1">
    <location>
        <begin position="606"/>
        <end position="620"/>
    </location>
</feature>
<feature type="compositionally biased region" description="Basic and acidic residues" evidence="1">
    <location>
        <begin position="749"/>
        <end position="770"/>
    </location>
</feature>
<evidence type="ECO:0000313" key="2">
    <source>
        <dbReference type="EMBL" id="CBQ68403.1"/>
    </source>
</evidence>
<dbReference type="Proteomes" id="UP000008867">
    <property type="component" value="Chromosome 10"/>
</dbReference>
<evidence type="ECO:0000313" key="3">
    <source>
        <dbReference type="Proteomes" id="UP000008867"/>
    </source>
</evidence>
<feature type="compositionally biased region" description="Pro residues" evidence="1">
    <location>
        <begin position="1"/>
        <end position="22"/>
    </location>
</feature>
<feature type="compositionally biased region" description="Low complexity" evidence="1">
    <location>
        <begin position="628"/>
        <end position="638"/>
    </location>
</feature>
<dbReference type="VEuPathDB" id="FungiDB:sr14693"/>
<keyword evidence="3" id="KW-1185">Reference proteome</keyword>
<feature type="region of interest" description="Disordered" evidence="1">
    <location>
        <begin position="659"/>
        <end position="727"/>
    </location>
</feature>
<dbReference type="EMBL" id="FQ311431">
    <property type="protein sequence ID" value="CBQ68403.1"/>
    <property type="molecule type" value="Genomic_DNA"/>
</dbReference>
<feature type="compositionally biased region" description="Basic and acidic residues" evidence="1">
    <location>
        <begin position="199"/>
        <end position="211"/>
    </location>
</feature>
<feature type="compositionally biased region" description="Polar residues" evidence="1">
    <location>
        <begin position="537"/>
        <end position="551"/>
    </location>
</feature>
<feature type="region of interest" description="Disordered" evidence="1">
    <location>
        <begin position="1176"/>
        <end position="1196"/>
    </location>
</feature>
<dbReference type="HOGENOM" id="CLU_271287_0_0_1"/>
<feature type="compositionally biased region" description="Low complexity" evidence="1">
    <location>
        <begin position="312"/>
        <end position="328"/>
    </location>
</feature>
<dbReference type="OrthoDB" id="2555922at2759"/>